<proteinExistence type="inferred from homology"/>
<feature type="domain" description="Peptidase S8/S53" evidence="6">
    <location>
        <begin position="2"/>
        <end position="52"/>
    </location>
</feature>
<evidence type="ECO:0000256" key="5">
    <source>
        <dbReference type="SAM" id="MobiDB-lite"/>
    </source>
</evidence>
<dbReference type="InterPro" id="IPR036852">
    <property type="entry name" value="Peptidase_S8/S53_dom_sf"/>
</dbReference>
<protein>
    <recommendedName>
        <fullName evidence="6">Peptidase S8/S53 domain-containing protein</fullName>
    </recommendedName>
</protein>
<dbReference type="PANTHER" id="PTHR43399:SF4">
    <property type="entry name" value="CELL WALL-ASSOCIATED PROTEASE"/>
    <property type="match status" value="1"/>
</dbReference>
<dbReference type="Pfam" id="PF00082">
    <property type="entry name" value="Peptidase_S8"/>
    <property type="match status" value="1"/>
</dbReference>
<dbReference type="GO" id="GO:0006508">
    <property type="term" value="P:proteolysis"/>
    <property type="evidence" value="ECO:0007669"/>
    <property type="project" value="UniProtKB-KW"/>
</dbReference>
<dbReference type="PROSITE" id="PS51892">
    <property type="entry name" value="SUBTILASE"/>
    <property type="match status" value="1"/>
</dbReference>
<evidence type="ECO:0000256" key="2">
    <source>
        <dbReference type="ARBA" id="ARBA00022670"/>
    </source>
</evidence>
<keyword evidence="2" id="KW-0645">Protease</keyword>
<evidence type="ECO:0000256" key="3">
    <source>
        <dbReference type="ARBA" id="ARBA00022801"/>
    </source>
</evidence>
<reference evidence="7" key="1">
    <citation type="submission" date="2018-05" db="EMBL/GenBank/DDBJ databases">
        <authorList>
            <person name="Lanie J.A."/>
            <person name="Ng W.-L."/>
            <person name="Kazmierczak K.M."/>
            <person name="Andrzejewski T.M."/>
            <person name="Davidsen T.M."/>
            <person name="Wayne K.J."/>
            <person name="Tettelin H."/>
            <person name="Glass J.I."/>
            <person name="Rusch D."/>
            <person name="Podicherti R."/>
            <person name="Tsui H.-C.T."/>
            <person name="Winkler M.E."/>
        </authorList>
    </citation>
    <scope>NUCLEOTIDE SEQUENCE</scope>
</reference>
<dbReference type="SUPFAM" id="SSF52743">
    <property type="entry name" value="Subtilisin-like"/>
    <property type="match status" value="1"/>
</dbReference>
<evidence type="ECO:0000313" key="7">
    <source>
        <dbReference type="EMBL" id="SVC55498.1"/>
    </source>
</evidence>
<dbReference type="EMBL" id="UINC01097629">
    <property type="protein sequence ID" value="SVC55498.1"/>
    <property type="molecule type" value="Genomic_DNA"/>
</dbReference>
<dbReference type="PANTHER" id="PTHR43399">
    <property type="entry name" value="SUBTILISIN-RELATED"/>
    <property type="match status" value="1"/>
</dbReference>
<comment type="similarity">
    <text evidence="1">Belongs to the peptidase S8 family.</text>
</comment>
<gene>
    <name evidence="7" type="ORF">METZ01_LOCUS308352</name>
</gene>
<name>A0A382N4K5_9ZZZZ</name>
<evidence type="ECO:0000256" key="4">
    <source>
        <dbReference type="ARBA" id="ARBA00022825"/>
    </source>
</evidence>
<sequence>MAPGHSITAGVPSRSYRRMSGTSMAAPHVAGAFALLRSYDPNASVSQLQTALACSGEPIERSGVSRNRIDMRSAYQFLKNDMKGCTKAEDASSPDWLPRHGWF</sequence>
<dbReference type="Gene3D" id="3.40.50.200">
    <property type="entry name" value="Peptidase S8/S53 domain"/>
    <property type="match status" value="1"/>
</dbReference>
<dbReference type="InterPro" id="IPR000209">
    <property type="entry name" value="Peptidase_S8/S53_dom"/>
</dbReference>
<feature type="region of interest" description="Disordered" evidence="5">
    <location>
        <begin position="1"/>
        <end position="20"/>
    </location>
</feature>
<dbReference type="GO" id="GO:0004252">
    <property type="term" value="F:serine-type endopeptidase activity"/>
    <property type="evidence" value="ECO:0007669"/>
    <property type="project" value="InterPro"/>
</dbReference>
<dbReference type="PROSITE" id="PS00138">
    <property type="entry name" value="SUBTILASE_SER"/>
    <property type="match status" value="1"/>
</dbReference>
<accession>A0A382N4K5</accession>
<keyword evidence="4" id="KW-0720">Serine protease</keyword>
<dbReference type="AlphaFoldDB" id="A0A382N4K5"/>
<dbReference type="InterPro" id="IPR023828">
    <property type="entry name" value="Peptidase_S8_Ser-AS"/>
</dbReference>
<organism evidence="7">
    <name type="scientific">marine metagenome</name>
    <dbReference type="NCBI Taxonomy" id="408172"/>
    <lineage>
        <taxon>unclassified sequences</taxon>
        <taxon>metagenomes</taxon>
        <taxon>ecological metagenomes</taxon>
    </lineage>
</organism>
<keyword evidence="3" id="KW-0378">Hydrolase</keyword>
<evidence type="ECO:0000259" key="6">
    <source>
        <dbReference type="Pfam" id="PF00082"/>
    </source>
</evidence>
<evidence type="ECO:0000256" key="1">
    <source>
        <dbReference type="ARBA" id="ARBA00011073"/>
    </source>
</evidence>
<dbReference type="InterPro" id="IPR051048">
    <property type="entry name" value="Peptidase_S8/S53_subtilisin"/>
</dbReference>